<accession>A0A2V0NT16</accession>
<dbReference type="InterPro" id="IPR013078">
    <property type="entry name" value="His_Pase_superF_clade-1"/>
</dbReference>
<dbReference type="SUPFAM" id="SSF53254">
    <property type="entry name" value="Phosphoglycerate mutase-like"/>
    <property type="match status" value="1"/>
</dbReference>
<feature type="signal peptide" evidence="1">
    <location>
        <begin position="1"/>
        <end position="25"/>
    </location>
</feature>
<name>A0A2V0NT16_9CHLO</name>
<evidence type="ECO:0000256" key="1">
    <source>
        <dbReference type="SAM" id="SignalP"/>
    </source>
</evidence>
<gene>
    <name evidence="2" type="ORF">Rsub_03075</name>
</gene>
<dbReference type="InterPro" id="IPR029033">
    <property type="entry name" value="His_PPase_superfam"/>
</dbReference>
<sequence>MRRRAALALPALLAALLTAAPAAYARDVPLSELAKPGRVLMLRHANAPGTGDPPGFNLTDCATQRNLDAKGRDQARATGAALRKAVPSGQLPAVKVYSSQWCRARDTADLLAAAAGLARPQPRAFLNSFFAEPAAAGPILRDLRAFLAQLPRGGPPVILVTHQVVISSFTDAFPDSAGGSIFEANGTGEPKWIGSLAPVA</sequence>
<dbReference type="OrthoDB" id="10535687at2759"/>
<reference evidence="2 3" key="1">
    <citation type="journal article" date="2018" name="Sci. Rep.">
        <title>Raphidocelis subcapitata (=Pseudokirchneriella subcapitata) provides an insight into genome evolution and environmental adaptations in the Sphaeropleales.</title>
        <authorList>
            <person name="Suzuki S."/>
            <person name="Yamaguchi H."/>
            <person name="Nakajima N."/>
            <person name="Kawachi M."/>
        </authorList>
    </citation>
    <scope>NUCLEOTIDE SEQUENCE [LARGE SCALE GENOMIC DNA]</scope>
    <source>
        <strain evidence="2 3">NIES-35</strain>
    </source>
</reference>
<dbReference type="Proteomes" id="UP000247498">
    <property type="component" value="Unassembled WGS sequence"/>
</dbReference>
<feature type="chain" id="PRO_5016086002" evidence="1">
    <location>
        <begin position="26"/>
        <end position="200"/>
    </location>
</feature>
<dbReference type="InParanoid" id="A0A2V0NT16"/>
<keyword evidence="3" id="KW-1185">Reference proteome</keyword>
<dbReference type="Pfam" id="PF00300">
    <property type="entry name" value="His_Phos_1"/>
    <property type="match status" value="1"/>
</dbReference>
<organism evidence="2 3">
    <name type="scientific">Raphidocelis subcapitata</name>
    <dbReference type="NCBI Taxonomy" id="307507"/>
    <lineage>
        <taxon>Eukaryota</taxon>
        <taxon>Viridiplantae</taxon>
        <taxon>Chlorophyta</taxon>
        <taxon>core chlorophytes</taxon>
        <taxon>Chlorophyceae</taxon>
        <taxon>CS clade</taxon>
        <taxon>Sphaeropleales</taxon>
        <taxon>Selenastraceae</taxon>
        <taxon>Raphidocelis</taxon>
    </lineage>
</organism>
<dbReference type="CDD" id="cd07040">
    <property type="entry name" value="HP"/>
    <property type="match status" value="1"/>
</dbReference>
<proteinExistence type="predicted"/>
<comment type="caution">
    <text evidence="2">The sequence shown here is derived from an EMBL/GenBank/DDBJ whole genome shotgun (WGS) entry which is preliminary data.</text>
</comment>
<dbReference type="Gene3D" id="3.40.50.1240">
    <property type="entry name" value="Phosphoglycerate mutase-like"/>
    <property type="match status" value="1"/>
</dbReference>
<dbReference type="EMBL" id="BDRX01000019">
    <property type="protein sequence ID" value="GBF90774.1"/>
    <property type="molecule type" value="Genomic_DNA"/>
</dbReference>
<protein>
    <submittedName>
        <fullName evidence="2">Phosphoglycerate mutase</fullName>
    </submittedName>
</protein>
<keyword evidence="1" id="KW-0732">Signal</keyword>
<dbReference type="SMART" id="SM00855">
    <property type="entry name" value="PGAM"/>
    <property type="match status" value="1"/>
</dbReference>
<evidence type="ECO:0000313" key="3">
    <source>
        <dbReference type="Proteomes" id="UP000247498"/>
    </source>
</evidence>
<evidence type="ECO:0000313" key="2">
    <source>
        <dbReference type="EMBL" id="GBF90774.1"/>
    </source>
</evidence>
<dbReference type="AlphaFoldDB" id="A0A2V0NT16"/>